<evidence type="ECO:0008006" key="3">
    <source>
        <dbReference type="Google" id="ProtNLM"/>
    </source>
</evidence>
<keyword evidence="2" id="KW-1185">Reference proteome</keyword>
<accession>A0A7C8I838</accession>
<proteinExistence type="predicted"/>
<dbReference type="OrthoDB" id="5314997at2759"/>
<dbReference type="Proteomes" id="UP000481861">
    <property type="component" value="Unassembled WGS sequence"/>
</dbReference>
<gene>
    <name evidence="1" type="ORF">BDV95DRAFT_63393</name>
</gene>
<evidence type="ECO:0000313" key="1">
    <source>
        <dbReference type="EMBL" id="KAF2870552.1"/>
    </source>
</evidence>
<dbReference type="AlphaFoldDB" id="A0A7C8I838"/>
<name>A0A7C8I838_9PLEO</name>
<sequence length="294" mass="33647">MSGLPGPTAPFRFLDLPKELRLMVYERLPRTSRELTMETHTPMAGTNVTAPIITLVFRATTTQILAANKQIREEAEPFVTQAIENFVACESDHQSPQIYTTIGEPSFPGVKIILECVIERYQTINGGSASSHDTASLLMTRASTLQYYETTNFSLAQIGQHRIYEAFGTEKAGIIRWVNFAANVLMRQTRSGHYHHIPPSVSISYRCNWRQHVVRFTHRECVSHLSEFASLKTRFERKGITITSRGWANLINPSEFFVRGSVLRRRYRIVGPPVPKDDAWYRLIGEYWVESFFD</sequence>
<reference evidence="1 2" key="1">
    <citation type="submission" date="2020-01" db="EMBL/GenBank/DDBJ databases">
        <authorList>
            <consortium name="DOE Joint Genome Institute"/>
            <person name="Haridas S."/>
            <person name="Albert R."/>
            <person name="Binder M."/>
            <person name="Bloem J."/>
            <person name="Labutti K."/>
            <person name="Salamov A."/>
            <person name="Andreopoulos B."/>
            <person name="Baker S.E."/>
            <person name="Barry K."/>
            <person name="Bills G."/>
            <person name="Bluhm B.H."/>
            <person name="Cannon C."/>
            <person name="Castanera R."/>
            <person name="Culley D.E."/>
            <person name="Daum C."/>
            <person name="Ezra D."/>
            <person name="Gonzalez J.B."/>
            <person name="Henrissat B."/>
            <person name="Kuo A."/>
            <person name="Liang C."/>
            <person name="Lipzen A."/>
            <person name="Lutzoni F."/>
            <person name="Magnuson J."/>
            <person name="Mondo S."/>
            <person name="Nolan M."/>
            <person name="Ohm R."/>
            <person name="Pangilinan J."/>
            <person name="Park H.-J.H."/>
            <person name="Ramirez L."/>
            <person name="Alfaro M."/>
            <person name="Sun H."/>
            <person name="Tritt A."/>
            <person name="Yoshinaga Y."/>
            <person name="Zwiers L.-H.L."/>
            <person name="Turgeon B.G."/>
            <person name="Goodwin S.B."/>
            <person name="Spatafora J.W."/>
            <person name="Crous P.W."/>
            <person name="Grigoriev I.V."/>
        </authorList>
    </citation>
    <scope>NUCLEOTIDE SEQUENCE [LARGE SCALE GENOMIC DNA]</scope>
    <source>
        <strain evidence="1 2">CBS 611.86</strain>
    </source>
</reference>
<protein>
    <recommendedName>
        <fullName evidence="3">F-box domain-containing protein</fullName>
    </recommendedName>
</protein>
<dbReference type="EMBL" id="JAADJZ010000013">
    <property type="protein sequence ID" value="KAF2870552.1"/>
    <property type="molecule type" value="Genomic_DNA"/>
</dbReference>
<organism evidence="1 2">
    <name type="scientific">Massariosphaeria phaeospora</name>
    <dbReference type="NCBI Taxonomy" id="100035"/>
    <lineage>
        <taxon>Eukaryota</taxon>
        <taxon>Fungi</taxon>
        <taxon>Dikarya</taxon>
        <taxon>Ascomycota</taxon>
        <taxon>Pezizomycotina</taxon>
        <taxon>Dothideomycetes</taxon>
        <taxon>Pleosporomycetidae</taxon>
        <taxon>Pleosporales</taxon>
        <taxon>Pleosporales incertae sedis</taxon>
        <taxon>Massariosphaeria</taxon>
    </lineage>
</organism>
<comment type="caution">
    <text evidence="1">The sequence shown here is derived from an EMBL/GenBank/DDBJ whole genome shotgun (WGS) entry which is preliminary data.</text>
</comment>
<evidence type="ECO:0000313" key="2">
    <source>
        <dbReference type="Proteomes" id="UP000481861"/>
    </source>
</evidence>